<protein>
    <submittedName>
        <fullName evidence="1">Uncharacterized protein</fullName>
    </submittedName>
</protein>
<dbReference type="AlphaFoldDB" id="A0A0A8ZXZ2"/>
<organism evidence="1">
    <name type="scientific">Arundo donax</name>
    <name type="common">Giant reed</name>
    <name type="synonym">Donax arundinaceus</name>
    <dbReference type="NCBI Taxonomy" id="35708"/>
    <lineage>
        <taxon>Eukaryota</taxon>
        <taxon>Viridiplantae</taxon>
        <taxon>Streptophyta</taxon>
        <taxon>Embryophyta</taxon>
        <taxon>Tracheophyta</taxon>
        <taxon>Spermatophyta</taxon>
        <taxon>Magnoliopsida</taxon>
        <taxon>Liliopsida</taxon>
        <taxon>Poales</taxon>
        <taxon>Poaceae</taxon>
        <taxon>PACMAD clade</taxon>
        <taxon>Arundinoideae</taxon>
        <taxon>Arundineae</taxon>
        <taxon>Arundo</taxon>
    </lineage>
</organism>
<dbReference type="EMBL" id="GBRH01253626">
    <property type="protein sequence ID" value="JAD44269.1"/>
    <property type="molecule type" value="Transcribed_RNA"/>
</dbReference>
<evidence type="ECO:0000313" key="1">
    <source>
        <dbReference type="EMBL" id="JAD44269.1"/>
    </source>
</evidence>
<name>A0A0A8ZXZ2_ARUDO</name>
<accession>A0A0A8ZXZ2</accession>
<sequence length="32" mass="3970">MRHLKNAYIMVQVDMLKEYNRLWPDWSVTFLA</sequence>
<reference evidence="1" key="2">
    <citation type="journal article" date="2015" name="Data Brief">
        <title>Shoot transcriptome of the giant reed, Arundo donax.</title>
        <authorList>
            <person name="Barrero R.A."/>
            <person name="Guerrero F.D."/>
            <person name="Moolhuijzen P."/>
            <person name="Goolsby J.A."/>
            <person name="Tidwell J."/>
            <person name="Bellgard S.E."/>
            <person name="Bellgard M.I."/>
        </authorList>
    </citation>
    <scope>NUCLEOTIDE SEQUENCE</scope>
    <source>
        <tissue evidence="1">Shoot tissue taken approximately 20 cm above the soil surface</tissue>
    </source>
</reference>
<proteinExistence type="predicted"/>
<reference evidence="1" key="1">
    <citation type="submission" date="2014-09" db="EMBL/GenBank/DDBJ databases">
        <authorList>
            <person name="Magalhaes I.L.F."/>
            <person name="Oliveira U."/>
            <person name="Santos F.R."/>
            <person name="Vidigal T.H.D.A."/>
            <person name="Brescovit A.D."/>
            <person name="Santos A.J."/>
        </authorList>
    </citation>
    <scope>NUCLEOTIDE SEQUENCE</scope>
    <source>
        <tissue evidence="1">Shoot tissue taken approximately 20 cm above the soil surface</tissue>
    </source>
</reference>